<protein>
    <submittedName>
        <fullName evidence="1">Uncharacterized protein</fullName>
    </submittedName>
</protein>
<name>A0A392Q552_9FABA</name>
<sequence>MLLSRPTPPPRNIRDHVLLLDILEYSIRTRVMWNVPLTMSPDIISRMWHNVDDKSDALSSSVEASYCTITSNSPALGGLLLGMHLNESKPDPSTGPTVVQFDLEWSWEMRGMRMMRN</sequence>
<evidence type="ECO:0000313" key="1">
    <source>
        <dbReference type="EMBL" id="MCI19027.1"/>
    </source>
</evidence>
<proteinExistence type="predicted"/>
<keyword evidence="2" id="KW-1185">Reference proteome</keyword>
<dbReference type="Proteomes" id="UP000265520">
    <property type="component" value="Unassembled WGS sequence"/>
</dbReference>
<organism evidence="1 2">
    <name type="scientific">Trifolium medium</name>
    <dbReference type="NCBI Taxonomy" id="97028"/>
    <lineage>
        <taxon>Eukaryota</taxon>
        <taxon>Viridiplantae</taxon>
        <taxon>Streptophyta</taxon>
        <taxon>Embryophyta</taxon>
        <taxon>Tracheophyta</taxon>
        <taxon>Spermatophyta</taxon>
        <taxon>Magnoliopsida</taxon>
        <taxon>eudicotyledons</taxon>
        <taxon>Gunneridae</taxon>
        <taxon>Pentapetalae</taxon>
        <taxon>rosids</taxon>
        <taxon>fabids</taxon>
        <taxon>Fabales</taxon>
        <taxon>Fabaceae</taxon>
        <taxon>Papilionoideae</taxon>
        <taxon>50 kb inversion clade</taxon>
        <taxon>NPAAA clade</taxon>
        <taxon>Hologalegina</taxon>
        <taxon>IRL clade</taxon>
        <taxon>Trifolieae</taxon>
        <taxon>Trifolium</taxon>
    </lineage>
</organism>
<dbReference type="EMBL" id="LXQA010112909">
    <property type="protein sequence ID" value="MCI19027.1"/>
    <property type="molecule type" value="Genomic_DNA"/>
</dbReference>
<feature type="non-terminal residue" evidence="1">
    <location>
        <position position="117"/>
    </location>
</feature>
<comment type="caution">
    <text evidence="1">The sequence shown here is derived from an EMBL/GenBank/DDBJ whole genome shotgun (WGS) entry which is preliminary data.</text>
</comment>
<reference evidence="1 2" key="1">
    <citation type="journal article" date="2018" name="Front. Plant Sci.">
        <title>Red Clover (Trifolium pratense) and Zigzag Clover (T. medium) - A Picture of Genomic Similarities and Differences.</title>
        <authorList>
            <person name="Dluhosova J."/>
            <person name="Istvanek J."/>
            <person name="Nedelnik J."/>
            <person name="Repkova J."/>
        </authorList>
    </citation>
    <scope>NUCLEOTIDE SEQUENCE [LARGE SCALE GENOMIC DNA]</scope>
    <source>
        <strain evidence="2">cv. 10/8</strain>
        <tissue evidence="1">Leaf</tissue>
    </source>
</reference>
<evidence type="ECO:0000313" key="2">
    <source>
        <dbReference type="Proteomes" id="UP000265520"/>
    </source>
</evidence>
<dbReference type="AlphaFoldDB" id="A0A392Q552"/>
<accession>A0A392Q552</accession>